<name>A0A316TVW0_9BACT</name>
<dbReference type="PANTHER" id="PTHR11409:SF43">
    <property type="entry name" value="ADENOSINE DEAMINASE"/>
    <property type="match status" value="1"/>
</dbReference>
<reference evidence="8 9" key="1">
    <citation type="submission" date="2018-05" db="EMBL/GenBank/DDBJ databases">
        <title>Rhodohalobacter halophilus gen. nov., sp. nov., a moderately halophilic member of the family Balneolaceae.</title>
        <authorList>
            <person name="Liu Z.-W."/>
        </authorList>
    </citation>
    <scope>NUCLEOTIDE SEQUENCE [LARGE SCALE GENOMIC DNA]</scope>
    <source>
        <strain evidence="8 9">8A47</strain>
    </source>
</reference>
<protein>
    <recommendedName>
        <fullName evidence="3">adenosine deaminase</fullName>
        <ecNumber evidence="3">3.5.4.4</ecNumber>
    </recommendedName>
</protein>
<dbReference type="Gene3D" id="3.20.20.140">
    <property type="entry name" value="Metal-dependent hydrolases"/>
    <property type="match status" value="1"/>
</dbReference>
<dbReference type="InterPro" id="IPR006330">
    <property type="entry name" value="Ado/ade_deaminase"/>
</dbReference>
<evidence type="ECO:0000256" key="6">
    <source>
        <dbReference type="ARBA" id="ARBA00022833"/>
    </source>
</evidence>
<evidence type="ECO:0000256" key="1">
    <source>
        <dbReference type="ARBA" id="ARBA00001947"/>
    </source>
</evidence>
<evidence type="ECO:0000313" key="9">
    <source>
        <dbReference type="Proteomes" id="UP000245533"/>
    </source>
</evidence>
<dbReference type="InterPro" id="IPR001365">
    <property type="entry name" value="A_deaminase_dom"/>
</dbReference>
<dbReference type="GO" id="GO:0043103">
    <property type="term" value="P:hypoxanthine salvage"/>
    <property type="evidence" value="ECO:0007669"/>
    <property type="project" value="TreeGrafter"/>
</dbReference>
<evidence type="ECO:0000256" key="3">
    <source>
        <dbReference type="ARBA" id="ARBA00012784"/>
    </source>
</evidence>
<dbReference type="OrthoDB" id="9779574at2"/>
<sequence>MDYTKLPKIELHLHLDCSLSYNVVKTLVPGTTRQKYNSEYKIEGNCADLTEYINSAESAIRLMQTSENLKLVVEDLFLQLEKDRVLYAEIRFAPLLHLREGLTAVQVVQAVADATEECVQSTGIEAGIILCTLRHFSEEQSVKTVELVHQFIDETRVCGFDMAGDEAGYPIDSHVKAFELAHDYQIPCTSHAGEACGTGSVTETLNRLKPHRIGHGVRSLEEKTLVKRLVDKDIHLEVCPTSNIKTNVFSDIRNHNIDKIYHHGISMSINTDGRTLSDVTLAEEYQKLEMHFNWQIEHFKRCNLEAIRHAFAPDEVKKSIRNRLIQAYDG</sequence>
<evidence type="ECO:0000256" key="4">
    <source>
        <dbReference type="ARBA" id="ARBA00022723"/>
    </source>
</evidence>
<dbReference type="InterPro" id="IPR032466">
    <property type="entry name" value="Metal_Hydrolase"/>
</dbReference>
<keyword evidence="6" id="KW-0862">Zinc</keyword>
<dbReference type="RefSeq" id="WP_109645262.1">
    <property type="nucleotide sequence ID" value="NZ_QGGB01000003.1"/>
</dbReference>
<dbReference type="GO" id="GO:0004000">
    <property type="term" value="F:adenosine deaminase activity"/>
    <property type="evidence" value="ECO:0007669"/>
    <property type="project" value="TreeGrafter"/>
</dbReference>
<comment type="similarity">
    <text evidence="2">Belongs to the metallo-dependent hydrolases superfamily. Adenosine and AMP deaminases family.</text>
</comment>
<keyword evidence="4" id="KW-0479">Metal-binding</keyword>
<dbReference type="GO" id="GO:0046872">
    <property type="term" value="F:metal ion binding"/>
    <property type="evidence" value="ECO:0007669"/>
    <property type="project" value="UniProtKB-KW"/>
</dbReference>
<dbReference type="Pfam" id="PF00962">
    <property type="entry name" value="A_deaminase"/>
    <property type="match status" value="1"/>
</dbReference>
<organism evidence="8 9">
    <name type="scientific">Rhodohalobacter mucosus</name>
    <dbReference type="NCBI Taxonomy" id="2079485"/>
    <lineage>
        <taxon>Bacteria</taxon>
        <taxon>Pseudomonadati</taxon>
        <taxon>Balneolota</taxon>
        <taxon>Balneolia</taxon>
        <taxon>Balneolales</taxon>
        <taxon>Balneolaceae</taxon>
        <taxon>Rhodohalobacter</taxon>
    </lineage>
</organism>
<comment type="caution">
    <text evidence="8">The sequence shown here is derived from an EMBL/GenBank/DDBJ whole genome shotgun (WGS) entry which is preliminary data.</text>
</comment>
<dbReference type="EC" id="3.5.4.4" evidence="3"/>
<comment type="cofactor">
    <cofactor evidence="1">
        <name>Zn(2+)</name>
        <dbReference type="ChEBI" id="CHEBI:29105"/>
    </cofactor>
</comment>
<dbReference type="GO" id="GO:0046103">
    <property type="term" value="P:inosine biosynthetic process"/>
    <property type="evidence" value="ECO:0007669"/>
    <property type="project" value="TreeGrafter"/>
</dbReference>
<dbReference type="GO" id="GO:0006154">
    <property type="term" value="P:adenosine catabolic process"/>
    <property type="evidence" value="ECO:0007669"/>
    <property type="project" value="TreeGrafter"/>
</dbReference>
<evidence type="ECO:0000256" key="5">
    <source>
        <dbReference type="ARBA" id="ARBA00022801"/>
    </source>
</evidence>
<dbReference type="Proteomes" id="UP000245533">
    <property type="component" value="Unassembled WGS sequence"/>
</dbReference>
<dbReference type="AlphaFoldDB" id="A0A316TVW0"/>
<feature type="domain" description="Adenosine deaminase" evidence="7">
    <location>
        <begin position="7"/>
        <end position="326"/>
    </location>
</feature>
<accession>A0A316TVW0</accession>
<dbReference type="GO" id="GO:0005829">
    <property type="term" value="C:cytosol"/>
    <property type="evidence" value="ECO:0007669"/>
    <property type="project" value="TreeGrafter"/>
</dbReference>
<evidence type="ECO:0000313" key="8">
    <source>
        <dbReference type="EMBL" id="PWN07499.1"/>
    </source>
</evidence>
<keyword evidence="5" id="KW-0378">Hydrolase</keyword>
<gene>
    <name evidence="8" type="primary">add</name>
    <name evidence="8" type="ORF">DDZ15_04350</name>
</gene>
<evidence type="ECO:0000256" key="2">
    <source>
        <dbReference type="ARBA" id="ARBA00006676"/>
    </source>
</evidence>
<dbReference type="NCBIfam" id="TIGR01430">
    <property type="entry name" value="aden_deam"/>
    <property type="match status" value="1"/>
</dbReference>
<dbReference type="EMBL" id="QGGB01000003">
    <property type="protein sequence ID" value="PWN07499.1"/>
    <property type="molecule type" value="Genomic_DNA"/>
</dbReference>
<keyword evidence="9" id="KW-1185">Reference proteome</keyword>
<proteinExistence type="inferred from homology"/>
<evidence type="ECO:0000259" key="7">
    <source>
        <dbReference type="Pfam" id="PF00962"/>
    </source>
</evidence>
<dbReference type="PANTHER" id="PTHR11409">
    <property type="entry name" value="ADENOSINE DEAMINASE"/>
    <property type="match status" value="1"/>
</dbReference>
<dbReference type="SUPFAM" id="SSF51556">
    <property type="entry name" value="Metallo-dependent hydrolases"/>
    <property type="match status" value="1"/>
</dbReference>